<sequence>MRNQINPLTSYVVFLIWEELPIRPQCTASSYLNRMSIGDKVMREPIFGRPVDQQPTLLQAQTALVTCSSFFVEPGRFLSDRCDGEPMKPLVMRVDRFGQTFKNRQPWHRHSANSENYKPSACLPTNRFACLAKSE</sequence>
<dbReference type="Proteomes" id="UP000008177">
    <property type="component" value="Unplaced contigs"/>
</dbReference>
<proteinExistence type="predicted"/>
<organism evidence="1 2">
    <name type="scientific">Botryotinia fuckeliana (strain T4)</name>
    <name type="common">Noble rot fungus</name>
    <name type="synonym">Botrytis cinerea</name>
    <dbReference type="NCBI Taxonomy" id="999810"/>
    <lineage>
        <taxon>Eukaryota</taxon>
        <taxon>Fungi</taxon>
        <taxon>Dikarya</taxon>
        <taxon>Ascomycota</taxon>
        <taxon>Pezizomycotina</taxon>
        <taxon>Leotiomycetes</taxon>
        <taxon>Helotiales</taxon>
        <taxon>Sclerotiniaceae</taxon>
        <taxon>Botrytis</taxon>
    </lineage>
</organism>
<protein>
    <submittedName>
        <fullName evidence="1">Uncharacterized protein</fullName>
    </submittedName>
</protein>
<evidence type="ECO:0000313" key="2">
    <source>
        <dbReference type="Proteomes" id="UP000008177"/>
    </source>
</evidence>
<dbReference type="InParanoid" id="G2XRC0"/>
<gene>
    <name evidence="1" type="ORF">BofuT4_P066960.1</name>
</gene>
<name>G2XRC0_BOTF4</name>
<reference evidence="2" key="1">
    <citation type="journal article" date="2011" name="PLoS Genet.">
        <title>Genomic analysis of the necrotrophic fungal pathogens Sclerotinia sclerotiorum and Botrytis cinerea.</title>
        <authorList>
            <person name="Amselem J."/>
            <person name="Cuomo C.A."/>
            <person name="van Kan J.A."/>
            <person name="Viaud M."/>
            <person name="Benito E.P."/>
            <person name="Couloux A."/>
            <person name="Coutinho P.M."/>
            <person name="de Vries R.P."/>
            <person name="Dyer P.S."/>
            <person name="Fillinger S."/>
            <person name="Fournier E."/>
            <person name="Gout L."/>
            <person name="Hahn M."/>
            <person name="Kohn L."/>
            <person name="Lapalu N."/>
            <person name="Plummer K.M."/>
            <person name="Pradier J.M."/>
            <person name="Quevillon E."/>
            <person name="Sharon A."/>
            <person name="Simon A."/>
            <person name="ten Have A."/>
            <person name="Tudzynski B."/>
            <person name="Tudzynski P."/>
            <person name="Wincker P."/>
            <person name="Andrew M."/>
            <person name="Anthouard V."/>
            <person name="Beever R.E."/>
            <person name="Beffa R."/>
            <person name="Benoit I."/>
            <person name="Bouzid O."/>
            <person name="Brault B."/>
            <person name="Chen Z."/>
            <person name="Choquer M."/>
            <person name="Collemare J."/>
            <person name="Cotton P."/>
            <person name="Danchin E.G."/>
            <person name="Da Silva C."/>
            <person name="Gautier A."/>
            <person name="Giraud C."/>
            <person name="Giraud T."/>
            <person name="Gonzalez C."/>
            <person name="Grossetete S."/>
            <person name="Guldener U."/>
            <person name="Henrissat B."/>
            <person name="Howlett B.J."/>
            <person name="Kodira C."/>
            <person name="Kretschmer M."/>
            <person name="Lappartient A."/>
            <person name="Leroch M."/>
            <person name="Levis C."/>
            <person name="Mauceli E."/>
            <person name="Neuveglise C."/>
            <person name="Oeser B."/>
            <person name="Pearson M."/>
            <person name="Poulain J."/>
            <person name="Poussereau N."/>
            <person name="Quesneville H."/>
            <person name="Rascle C."/>
            <person name="Schumacher J."/>
            <person name="Segurens B."/>
            <person name="Sexton A."/>
            <person name="Silva E."/>
            <person name="Sirven C."/>
            <person name="Soanes D.M."/>
            <person name="Talbot N.J."/>
            <person name="Templeton M."/>
            <person name="Yandava C."/>
            <person name="Yarden O."/>
            <person name="Zeng Q."/>
            <person name="Rollins J.A."/>
            <person name="Lebrun M.H."/>
            <person name="Dickman M."/>
        </authorList>
    </citation>
    <scope>NUCLEOTIDE SEQUENCE [LARGE SCALE GENOMIC DNA]</scope>
    <source>
        <strain evidence="2">T4</strain>
    </source>
</reference>
<dbReference type="EMBL" id="FQ790256">
    <property type="protein sequence ID" value="CCD43288.1"/>
    <property type="molecule type" value="Genomic_DNA"/>
</dbReference>
<evidence type="ECO:0000313" key="1">
    <source>
        <dbReference type="EMBL" id="CCD43288.1"/>
    </source>
</evidence>
<dbReference type="HOGENOM" id="CLU_1885448_0_0_1"/>
<dbReference type="AlphaFoldDB" id="G2XRC0"/>
<accession>G2XRC0</accession>